<keyword evidence="5" id="KW-1185">Reference proteome</keyword>
<proteinExistence type="predicted"/>
<feature type="domain" description="DUF7025" evidence="3">
    <location>
        <begin position="159"/>
        <end position="255"/>
    </location>
</feature>
<organism evidence="4 5">
    <name type="scientific">Gymnopus androsaceus JB14</name>
    <dbReference type="NCBI Taxonomy" id="1447944"/>
    <lineage>
        <taxon>Eukaryota</taxon>
        <taxon>Fungi</taxon>
        <taxon>Dikarya</taxon>
        <taxon>Basidiomycota</taxon>
        <taxon>Agaricomycotina</taxon>
        <taxon>Agaricomycetes</taxon>
        <taxon>Agaricomycetidae</taxon>
        <taxon>Agaricales</taxon>
        <taxon>Marasmiineae</taxon>
        <taxon>Omphalotaceae</taxon>
        <taxon>Gymnopus</taxon>
    </lineage>
</organism>
<dbReference type="InterPro" id="IPR027417">
    <property type="entry name" value="P-loop_NTPase"/>
</dbReference>
<dbReference type="InterPro" id="IPR054289">
    <property type="entry name" value="DUF7025"/>
</dbReference>
<dbReference type="SUPFAM" id="SSF52540">
    <property type="entry name" value="P-loop containing nucleoside triphosphate hydrolases"/>
    <property type="match status" value="1"/>
</dbReference>
<dbReference type="GO" id="GO:0016887">
    <property type="term" value="F:ATP hydrolysis activity"/>
    <property type="evidence" value="ECO:0007669"/>
    <property type="project" value="InterPro"/>
</dbReference>
<dbReference type="OrthoDB" id="10042665at2759"/>
<evidence type="ECO:0000313" key="4">
    <source>
        <dbReference type="EMBL" id="KAE9403437.1"/>
    </source>
</evidence>
<feature type="region of interest" description="Disordered" evidence="1">
    <location>
        <begin position="1"/>
        <end position="20"/>
    </location>
</feature>
<dbReference type="Pfam" id="PF00004">
    <property type="entry name" value="AAA"/>
    <property type="match status" value="1"/>
</dbReference>
<dbReference type="EMBL" id="ML769425">
    <property type="protein sequence ID" value="KAE9403437.1"/>
    <property type="molecule type" value="Genomic_DNA"/>
</dbReference>
<accession>A0A6A4I2M5</accession>
<dbReference type="Gene3D" id="3.40.50.300">
    <property type="entry name" value="P-loop containing nucleotide triphosphate hydrolases"/>
    <property type="match status" value="2"/>
</dbReference>
<dbReference type="PANTHER" id="PTHR46411">
    <property type="entry name" value="FAMILY ATPASE, PUTATIVE-RELATED"/>
    <property type="match status" value="1"/>
</dbReference>
<dbReference type="AlphaFoldDB" id="A0A6A4I2M5"/>
<reference evidence="4" key="1">
    <citation type="journal article" date="2019" name="Environ. Microbiol.">
        <title>Fungal ecological strategies reflected in gene transcription - a case study of two litter decomposers.</title>
        <authorList>
            <person name="Barbi F."/>
            <person name="Kohler A."/>
            <person name="Barry K."/>
            <person name="Baskaran P."/>
            <person name="Daum C."/>
            <person name="Fauchery L."/>
            <person name="Ihrmark K."/>
            <person name="Kuo A."/>
            <person name="LaButti K."/>
            <person name="Lipzen A."/>
            <person name="Morin E."/>
            <person name="Grigoriev I.V."/>
            <person name="Henrissat B."/>
            <person name="Lindahl B."/>
            <person name="Martin F."/>
        </authorList>
    </citation>
    <scope>NUCLEOTIDE SEQUENCE</scope>
    <source>
        <strain evidence="4">JB14</strain>
    </source>
</reference>
<evidence type="ECO:0000259" key="2">
    <source>
        <dbReference type="Pfam" id="PF00004"/>
    </source>
</evidence>
<protein>
    <submittedName>
        <fullName evidence="4">Uncharacterized protein</fullName>
    </submittedName>
</protein>
<sequence>MASQEGKEKTTTTESNEKTEQNKLIARYDQYFDLRTFSQTLRKTAKPVAKHRGKKQPILVVRRIIDYKGRLAATEVDIKSPALAEVLREINKDVDGLTLNKSPPVADPQLFFFSRFSLNDRLVAERAKDTPDEALISDLDIAMQFIEADHNQNIADYSLMTAKQEITYDLLWALLPPNALVYHFHQYTEQPQILKVKQVEYRRPPDRPDYAIVYCDIISNDGNFFGLAQVPIEIEIFTGARIIQDLPVFPLAFHEKATELREHSLKRGKRFVSMESYTYHEINGPVIQEQITQQNESYGRVMIDPVAFRRFEPNRNYNFSVFRRLDRATLTDEQLMICNPVVYGFCFGIKKWGGFAMDRLKDIVWSDEPFDFLVLGQKQKTLISALVRQHVTHNESESQFDDIVKGKGKGLVGLLSGRPGCGKTLTAEAIAEKTHRALYVVSAVGSVVGVACFSLTEAEVFLQRRDFTDLARNALVSIFLRQLEYYQGVLILTTNLLNHIDAAFESRIHFSIQYPDLDYNARRLIWNTFFVKVLGSSGAAEAISSTDLDRLAGYPLNGRQIKNMVGSAQAIALDNNASLTVEHVDTVLDVVNSWNGASSEDRLLDAGFEKGLEGGGQAAEMDLDVDAILTCTPTRVAFTRDQHCFPASHSPNLAPLALNSLSLEALYIGFVMFPRRSHLPLSAVSSVLSNDGGSVTVIEGHTITIPSGLSIPAIPTQFLSDTSLLDPLISSLTATLTGSLASEASSILNQVTGAAASAASGAASWRFFSASTTGSSGNGALSVNAGALGLMASVGAGVAAGMWLL</sequence>
<dbReference type="PANTHER" id="PTHR46411:SF2">
    <property type="entry name" value="AAA+ ATPASE DOMAIN-CONTAINING PROTEIN"/>
    <property type="match status" value="1"/>
</dbReference>
<evidence type="ECO:0000259" key="3">
    <source>
        <dbReference type="Pfam" id="PF22942"/>
    </source>
</evidence>
<dbReference type="GO" id="GO:0005524">
    <property type="term" value="F:ATP binding"/>
    <property type="evidence" value="ECO:0007669"/>
    <property type="project" value="InterPro"/>
</dbReference>
<name>A0A6A4I2M5_9AGAR</name>
<gene>
    <name evidence="4" type="ORF">BT96DRAFT_1016993</name>
</gene>
<dbReference type="InterPro" id="IPR003959">
    <property type="entry name" value="ATPase_AAA_core"/>
</dbReference>
<dbReference type="Proteomes" id="UP000799118">
    <property type="component" value="Unassembled WGS sequence"/>
</dbReference>
<feature type="domain" description="ATPase AAA-type core" evidence="2">
    <location>
        <begin position="414"/>
        <end position="445"/>
    </location>
</feature>
<evidence type="ECO:0000313" key="5">
    <source>
        <dbReference type="Proteomes" id="UP000799118"/>
    </source>
</evidence>
<dbReference type="Pfam" id="PF22942">
    <property type="entry name" value="DUF7025"/>
    <property type="match status" value="1"/>
</dbReference>
<evidence type="ECO:0000256" key="1">
    <source>
        <dbReference type="SAM" id="MobiDB-lite"/>
    </source>
</evidence>